<evidence type="ECO:0000256" key="1">
    <source>
        <dbReference type="ARBA" id="ARBA00004413"/>
    </source>
</evidence>
<keyword evidence="8" id="KW-0653">Protein transport</keyword>
<evidence type="ECO:0000256" key="8">
    <source>
        <dbReference type="ARBA" id="ARBA00022927"/>
    </source>
</evidence>
<dbReference type="GO" id="GO:0003774">
    <property type="term" value="F:cytoskeletal motor activity"/>
    <property type="evidence" value="ECO:0007669"/>
    <property type="project" value="InterPro"/>
</dbReference>
<evidence type="ECO:0000256" key="4">
    <source>
        <dbReference type="ARBA" id="ARBA00022448"/>
    </source>
</evidence>
<evidence type="ECO:0000256" key="7">
    <source>
        <dbReference type="ARBA" id="ARBA00022795"/>
    </source>
</evidence>
<dbReference type="NCBIfam" id="TIGR02473">
    <property type="entry name" value="flagell_FliJ"/>
    <property type="match status" value="1"/>
</dbReference>
<evidence type="ECO:0000256" key="10">
    <source>
        <dbReference type="ARBA" id="ARBA00023225"/>
    </source>
</evidence>
<dbReference type="GO" id="GO:0006935">
    <property type="term" value="P:chemotaxis"/>
    <property type="evidence" value="ECO:0007669"/>
    <property type="project" value="UniProtKB-KW"/>
</dbReference>
<keyword evidence="5" id="KW-1003">Cell membrane</keyword>
<name>A0A809RYY5_9PROT</name>
<sequence length="146" mass="16812">MKAFPLQSLLELSNARKDDAARKLGQLLASEQEVEKTLALLEQYREEYETRFRQAAQNGLSRDEWGNYQSFLGRLDEAIAQQRALVQSSKQRTVDGQREWLDKRNRAKAFDTLSQRHRAQEAHSEAKTEQRAQDEHAAKSHRGDGS</sequence>
<dbReference type="PANTHER" id="PTHR38786">
    <property type="entry name" value="FLAGELLAR FLIJ PROTEIN"/>
    <property type="match status" value="1"/>
</dbReference>
<accession>A0A809RYY5</accession>
<dbReference type="GO" id="GO:0071973">
    <property type="term" value="P:bacterial-type flagellum-dependent cell motility"/>
    <property type="evidence" value="ECO:0007669"/>
    <property type="project" value="InterPro"/>
</dbReference>
<evidence type="ECO:0000313" key="14">
    <source>
        <dbReference type="Proteomes" id="UP000662914"/>
    </source>
</evidence>
<dbReference type="InterPro" id="IPR012823">
    <property type="entry name" value="Flagell_FliJ"/>
</dbReference>
<proteinExistence type="inferred from homology"/>
<keyword evidence="4" id="KW-0813">Transport</keyword>
<comment type="similarity">
    <text evidence="2">Belongs to the FliJ family.</text>
</comment>
<dbReference type="AlphaFoldDB" id="A0A809RYY5"/>
<dbReference type="KEGG" id="ddz:DSYM_21050"/>
<feature type="coiled-coil region" evidence="11">
    <location>
        <begin position="27"/>
        <end position="58"/>
    </location>
</feature>
<evidence type="ECO:0000256" key="2">
    <source>
        <dbReference type="ARBA" id="ARBA00010004"/>
    </source>
</evidence>
<dbReference type="GO" id="GO:0009288">
    <property type="term" value="C:bacterial-type flagellum"/>
    <property type="evidence" value="ECO:0007669"/>
    <property type="project" value="InterPro"/>
</dbReference>
<organism evidence="13 14">
    <name type="scientific">Candidatus Desulfobacillus denitrificans</name>
    <dbReference type="NCBI Taxonomy" id="2608985"/>
    <lineage>
        <taxon>Bacteria</taxon>
        <taxon>Pseudomonadati</taxon>
        <taxon>Pseudomonadota</taxon>
        <taxon>Betaproteobacteria</taxon>
        <taxon>Candidatus Desulfobacillus</taxon>
    </lineage>
</organism>
<gene>
    <name evidence="13" type="ORF">DSYM_21050</name>
</gene>
<keyword evidence="6" id="KW-0145">Chemotaxis</keyword>
<feature type="region of interest" description="Disordered" evidence="12">
    <location>
        <begin position="88"/>
        <end position="146"/>
    </location>
</feature>
<dbReference type="GO" id="GO:0005886">
    <property type="term" value="C:plasma membrane"/>
    <property type="evidence" value="ECO:0007669"/>
    <property type="project" value="UniProtKB-SubCell"/>
</dbReference>
<evidence type="ECO:0000313" key="13">
    <source>
        <dbReference type="EMBL" id="BBO21406.1"/>
    </source>
</evidence>
<dbReference type="PANTHER" id="PTHR38786:SF1">
    <property type="entry name" value="FLAGELLAR FLIJ PROTEIN"/>
    <property type="match status" value="1"/>
</dbReference>
<dbReference type="GO" id="GO:0044781">
    <property type="term" value="P:bacterial-type flagellum organization"/>
    <property type="evidence" value="ECO:0007669"/>
    <property type="project" value="UniProtKB-KW"/>
</dbReference>
<dbReference type="Gene3D" id="1.10.287.1700">
    <property type="match status" value="1"/>
</dbReference>
<keyword evidence="10" id="KW-1006">Bacterial flagellum protein export</keyword>
<evidence type="ECO:0000256" key="5">
    <source>
        <dbReference type="ARBA" id="ARBA00022475"/>
    </source>
</evidence>
<evidence type="ECO:0000256" key="12">
    <source>
        <dbReference type="SAM" id="MobiDB-lite"/>
    </source>
</evidence>
<evidence type="ECO:0000256" key="3">
    <source>
        <dbReference type="ARBA" id="ARBA00020392"/>
    </source>
</evidence>
<dbReference type="PRINTS" id="PR01004">
    <property type="entry name" value="FLGFLIJ"/>
</dbReference>
<protein>
    <recommendedName>
        <fullName evidence="3">Flagellar FliJ protein</fullName>
    </recommendedName>
</protein>
<keyword evidence="13" id="KW-0282">Flagellum</keyword>
<dbReference type="PIRSF" id="PIRSF019404">
    <property type="entry name" value="FliJ"/>
    <property type="match status" value="1"/>
</dbReference>
<comment type="subcellular location">
    <subcellularLocation>
        <location evidence="1">Cell membrane</location>
        <topology evidence="1">Peripheral membrane protein</topology>
        <orientation evidence="1">Cytoplasmic side</orientation>
    </subcellularLocation>
</comment>
<dbReference type="EMBL" id="AP021857">
    <property type="protein sequence ID" value="BBO21406.1"/>
    <property type="molecule type" value="Genomic_DNA"/>
</dbReference>
<keyword evidence="7" id="KW-1005">Bacterial flagellum biogenesis</keyword>
<dbReference type="Proteomes" id="UP000662914">
    <property type="component" value="Chromosome"/>
</dbReference>
<keyword evidence="13" id="KW-0969">Cilium</keyword>
<evidence type="ECO:0000256" key="9">
    <source>
        <dbReference type="ARBA" id="ARBA00023136"/>
    </source>
</evidence>
<evidence type="ECO:0000256" key="11">
    <source>
        <dbReference type="SAM" id="Coils"/>
    </source>
</evidence>
<keyword evidence="9" id="KW-0472">Membrane</keyword>
<dbReference type="InterPro" id="IPR018006">
    <property type="entry name" value="Flag_FliJ_proteobac"/>
</dbReference>
<feature type="compositionally biased region" description="Basic and acidic residues" evidence="12">
    <location>
        <begin position="92"/>
        <end position="104"/>
    </location>
</feature>
<evidence type="ECO:0000256" key="6">
    <source>
        <dbReference type="ARBA" id="ARBA00022500"/>
    </source>
</evidence>
<feature type="compositionally biased region" description="Basic and acidic residues" evidence="12">
    <location>
        <begin position="118"/>
        <end position="146"/>
    </location>
</feature>
<keyword evidence="13" id="KW-0966">Cell projection</keyword>
<dbReference type="InterPro" id="IPR052570">
    <property type="entry name" value="FliJ"/>
</dbReference>
<dbReference type="InterPro" id="IPR053716">
    <property type="entry name" value="Flag_assembly_chemotaxis_eff"/>
</dbReference>
<keyword evidence="11" id="KW-0175">Coiled coil</keyword>
<dbReference type="Pfam" id="PF02050">
    <property type="entry name" value="FliJ"/>
    <property type="match status" value="1"/>
</dbReference>
<dbReference type="GO" id="GO:0015031">
    <property type="term" value="P:protein transport"/>
    <property type="evidence" value="ECO:0007669"/>
    <property type="project" value="UniProtKB-KW"/>
</dbReference>
<reference evidence="13" key="1">
    <citation type="journal article" name="DNA Res.">
        <title>The physiological potential of anammox bacteria as revealed by their core genome structure.</title>
        <authorList>
            <person name="Okubo T."/>
            <person name="Toyoda A."/>
            <person name="Fukuhara K."/>
            <person name="Uchiyama I."/>
            <person name="Harigaya Y."/>
            <person name="Kuroiwa M."/>
            <person name="Suzuki T."/>
            <person name="Murakami Y."/>
            <person name="Suwa Y."/>
            <person name="Takami H."/>
        </authorList>
    </citation>
    <scope>NUCLEOTIDE SEQUENCE</scope>
    <source>
        <strain evidence="13">317325-3</strain>
    </source>
</reference>